<keyword evidence="1" id="KW-0812">Transmembrane</keyword>
<protein>
    <submittedName>
        <fullName evidence="2">MFS transporter</fullName>
    </submittedName>
</protein>
<dbReference type="AlphaFoldDB" id="A0A158E011"/>
<evidence type="ECO:0000313" key="2">
    <source>
        <dbReference type="EMBL" id="SAK99277.1"/>
    </source>
</evidence>
<gene>
    <name evidence="2" type="ORF">AWB76_07691</name>
</gene>
<organism evidence="2 3">
    <name type="scientific">Caballeronia temeraria</name>
    <dbReference type="NCBI Taxonomy" id="1777137"/>
    <lineage>
        <taxon>Bacteria</taxon>
        <taxon>Pseudomonadati</taxon>
        <taxon>Pseudomonadota</taxon>
        <taxon>Betaproteobacteria</taxon>
        <taxon>Burkholderiales</taxon>
        <taxon>Burkholderiaceae</taxon>
        <taxon>Caballeronia</taxon>
    </lineage>
</organism>
<proteinExistence type="predicted"/>
<reference evidence="3" key="1">
    <citation type="submission" date="2016-01" db="EMBL/GenBank/DDBJ databases">
        <authorList>
            <person name="Peeters Charlotte."/>
        </authorList>
    </citation>
    <scope>NUCLEOTIDE SEQUENCE [LARGE SCALE GENOMIC DNA]</scope>
</reference>
<accession>A0A158E011</accession>
<keyword evidence="1" id="KW-0472">Membrane</keyword>
<feature type="transmembrane region" description="Helical" evidence="1">
    <location>
        <begin position="16"/>
        <end position="36"/>
    </location>
</feature>
<dbReference type="RefSeq" id="WP_157696329.1">
    <property type="nucleotide sequence ID" value="NZ_FCOI02000063.1"/>
</dbReference>
<keyword evidence="1" id="KW-1133">Transmembrane helix</keyword>
<evidence type="ECO:0000256" key="1">
    <source>
        <dbReference type="SAM" id="Phobius"/>
    </source>
</evidence>
<keyword evidence="3" id="KW-1185">Reference proteome</keyword>
<name>A0A158E011_9BURK</name>
<dbReference type="STRING" id="1777137.AWB76_07691"/>
<dbReference type="Proteomes" id="UP000054624">
    <property type="component" value="Unassembled WGS sequence"/>
</dbReference>
<dbReference type="EMBL" id="FCOI02000063">
    <property type="protein sequence ID" value="SAK99277.1"/>
    <property type="molecule type" value="Genomic_DNA"/>
</dbReference>
<evidence type="ECO:0000313" key="3">
    <source>
        <dbReference type="Proteomes" id="UP000054624"/>
    </source>
</evidence>
<dbReference type="OrthoDB" id="9918497at2"/>
<sequence length="55" mass="5761">MAMSIGSPIIADAPDYATIGVFAPIMLIFAPLLQALSMGCQYGTSTIGRVRNLVC</sequence>